<reference evidence="2" key="1">
    <citation type="submission" date="2021-10" db="EMBL/GenBank/DDBJ databases">
        <title>Tropical sea cucumber genome reveals ecological adaptation and Cuvierian tubules defense mechanism.</title>
        <authorList>
            <person name="Chen T."/>
        </authorList>
    </citation>
    <scope>NUCLEOTIDE SEQUENCE</scope>
    <source>
        <strain evidence="2">Nanhai2018</strain>
        <tissue evidence="2">Muscle</tissue>
    </source>
</reference>
<evidence type="ECO:0000313" key="3">
    <source>
        <dbReference type="Proteomes" id="UP001152320"/>
    </source>
</evidence>
<organism evidence="2 3">
    <name type="scientific">Holothuria leucospilota</name>
    <name type="common">Black long sea cucumber</name>
    <name type="synonym">Mertensiothuria leucospilota</name>
    <dbReference type="NCBI Taxonomy" id="206669"/>
    <lineage>
        <taxon>Eukaryota</taxon>
        <taxon>Metazoa</taxon>
        <taxon>Echinodermata</taxon>
        <taxon>Eleutherozoa</taxon>
        <taxon>Echinozoa</taxon>
        <taxon>Holothuroidea</taxon>
        <taxon>Aspidochirotacea</taxon>
        <taxon>Aspidochirotida</taxon>
        <taxon>Holothuriidae</taxon>
        <taxon>Holothuria</taxon>
    </lineage>
</organism>
<keyword evidence="3" id="KW-1185">Reference proteome</keyword>
<name>A0A9Q0YCL2_HOLLE</name>
<sequence>MDQKEQKNMGDRKAEPYPTYHLDTTQLKTKQERVDALQTTESSRCNQHFTRSNFTRPNTTM</sequence>
<protein>
    <submittedName>
        <fullName evidence="2">Uncharacterized protein</fullName>
    </submittedName>
</protein>
<dbReference type="AlphaFoldDB" id="A0A9Q0YCL2"/>
<feature type="compositionally biased region" description="Basic and acidic residues" evidence="1">
    <location>
        <begin position="1"/>
        <end position="15"/>
    </location>
</feature>
<gene>
    <name evidence="2" type="ORF">HOLleu_39919</name>
</gene>
<dbReference type="EMBL" id="JAIZAY010000022">
    <property type="protein sequence ID" value="KAJ8020348.1"/>
    <property type="molecule type" value="Genomic_DNA"/>
</dbReference>
<dbReference type="Proteomes" id="UP001152320">
    <property type="component" value="Chromosome 22"/>
</dbReference>
<comment type="caution">
    <text evidence="2">The sequence shown here is derived from an EMBL/GenBank/DDBJ whole genome shotgun (WGS) entry which is preliminary data.</text>
</comment>
<feature type="region of interest" description="Disordered" evidence="1">
    <location>
        <begin position="1"/>
        <end position="22"/>
    </location>
</feature>
<evidence type="ECO:0000313" key="2">
    <source>
        <dbReference type="EMBL" id="KAJ8020348.1"/>
    </source>
</evidence>
<proteinExistence type="predicted"/>
<accession>A0A9Q0YCL2</accession>
<evidence type="ECO:0000256" key="1">
    <source>
        <dbReference type="SAM" id="MobiDB-lite"/>
    </source>
</evidence>